<evidence type="ECO:0000313" key="1">
    <source>
        <dbReference type="EMBL" id="KEC66958.1"/>
    </source>
</evidence>
<gene>
    <name evidence="1" type="ORF">O7U_00232</name>
</gene>
<evidence type="ECO:0000313" key="2">
    <source>
        <dbReference type="Proteomes" id="UP000027143"/>
    </source>
</evidence>
<name>A0ABR4SRD6_BARQI</name>
<accession>A0ABR4SRD6</accession>
<proteinExistence type="predicted"/>
<organism evidence="1 2">
    <name type="scientific">Bartonella quintana JK 68</name>
    <dbReference type="NCBI Taxonomy" id="1134503"/>
    <lineage>
        <taxon>Bacteria</taxon>
        <taxon>Pseudomonadati</taxon>
        <taxon>Pseudomonadota</taxon>
        <taxon>Alphaproteobacteria</taxon>
        <taxon>Hyphomicrobiales</taxon>
        <taxon>Bartonellaceae</taxon>
        <taxon>Bartonella</taxon>
    </lineage>
</organism>
<dbReference type="EMBL" id="AHPD01000002">
    <property type="protein sequence ID" value="KEC66958.1"/>
    <property type="molecule type" value="Genomic_DNA"/>
</dbReference>
<reference evidence="1 2" key="1">
    <citation type="submission" date="2012-04" db="EMBL/GenBank/DDBJ databases">
        <title>The Genome Sequence of Bartonella quintana JK 68.</title>
        <authorList>
            <consortium name="The Broad Institute Genome Sequencing Platform"/>
            <consortium name="The Broad Institute Genome Sequencing Center for Infectious Disease"/>
            <person name="Feldgarden M."/>
            <person name="Kirby J."/>
            <person name="Kosoy M."/>
            <person name="Birtles R."/>
            <person name="Probert W.S."/>
            <person name="Chiaraviglio L."/>
            <person name="Walker B."/>
            <person name="Young S.K."/>
            <person name="Zeng Q."/>
            <person name="Gargeya S."/>
            <person name="Fitzgerald M."/>
            <person name="Haas B."/>
            <person name="Abouelleil A."/>
            <person name="Alvarado L."/>
            <person name="Arachchi H.M."/>
            <person name="Berlin A.M."/>
            <person name="Chapman S.B."/>
            <person name="Goldberg J."/>
            <person name="Griggs A."/>
            <person name="Gujja S."/>
            <person name="Hansen M."/>
            <person name="Howarth C."/>
            <person name="Imamovic A."/>
            <person name="Larimer J."/>
            <person name="McCowen C."/>
            <person name="Montmayeur A."/>
            <person name="Murphy C."/>
            <person name="Neiman D."/>
            <person name="Pearson M."/>
            <person name="Priest M."/>
            <person name="Roberts A."/>
            <person name="Saif S."/>
            <person name="Shea T."/>
            <person name="Sisk P."/>
            <person name="Sykes S."/>
            <person name="Wortman J."/>
            <person name="Nusbaum C."/>
            <person name="Birren B."/>
        </authorList>
    </citation>
    <scope>NUCLEOTIDE SEQUENCE [LARGE SCALE GENOMIC DNA]</scope>
    <source>
        <strain evidence="1 2">JK 68</strain>
    </source>
</reference>
<keyword evidence="2" id="KW-1185">Reference proteome</keyword>
<dbReference type="Proteomes" id="UP000027143">
    <property type="component" value="Unassembled WGS sequence"/>
</dbReference>
<protein>
    <submittedName>
        <fullName evidence="1">Uncharacterized protein</fullName>
    </submittedName>
</protein>
<comment type="caution">
    <text evidence="1">The sequence shown here is derived from an EMBL/GenBank/DDBJ whole genome shotgun (WGS) entry which is preliminary data.</text>
</comment>
<sequence length="47" mass="5485">MEAVVSKPISINSDEIFLVMCCDEVENIAKSQEHSTKKTIYRFYRQC</sequence>